<comment type="caution">
    <text evidence="2">The sequence shown here is derived from an EMBL/GenBank/DDBJ whole genome shotgun (WGS) entry which is preliminary data.</text>
</comment>
<dbReference type="EMBL" id="JAQIZT010000010">
    <property type="protein sequence ID" value="KAJ6983783.1"/>
    <property type="molecule type" value="Genomic_DNA"/>
</dbReference>
<dbReference type="AlphaFoldDB" id="A0AAD6QBA8"/>
<accession>A0AAD6QBA8</accession>
<evidence type="ECO:0000256" key="1">
    <source>
        <dbReference type="SAM" id="MobiDB-lite"/>
    </source>
</evidence>
<gene>
    <name evidence="2" type="ORF">NC653_026562</name>
</gene>
<dbReference type="Proteomes" id="UP001164929">
    <property type="component" value="Chromosome 10"/>
</dbReference>
<evidence type="ECO:0000313" key="3">
    <source>
        <dbReference type="Proteomes" id="UP001164929"/>
    </source>
</evidence>
<name>A0AAD6QBA8_9ROSI</name>
<feature type="compositionally biased region" description="Basic and acidic residues" evidence="1">
    <location>
        <begin position="530"/>
        <end position="539"/>
    </location>
</feature>
<feature type="region of interest" description="Disordered" evidence="1">
    <location>
        <begin position="86"/>
        <end position="114"/>
    </location>
</feature>
<evidence type="ECO:0000313" key="2">
    <source>
        <dbReference type="EMBL" id="KAJ6983783.1"/>
    </source>
</evidence>
<keyword evidence="3" id="KW-1185">Reference proteome</keyword>
<feature type="compositionally biased region" description="Polar residues" evidence="1">
    <location>
        <begin position="86"/>
        <end position="101"/>
    </location>
</feature>
<dbReference type="InterPro" id="IPR040339">
    <property type="entry name" value="At1g16860-like"/>
</dbReference>
<dbReference type="PANTHER" id="PTHR33709:SF4">
    <property type="entry name" value="OS08G0230200 PROTEIN"/>
    <property type="match status" value="1"/>
</dbReference>
<reference evidence="2" key="1">
    <citation type="journal article" date="2023" name="Mol. Ecol. Resour.">
        <title>Chromosome-level genome assembly of a triploid poplar Populus alba 'Berolinensis'.</title>
        <authorList>
            <person name="Chen S."/>
            <person name="Yu Y."/>
            <person name="Wang X."/>
            <person name="Wang S."/>
            <person name="Zhang T."/>
            <person name="Zhou Y."/>
            <person name="He R."/>
            <person name="Meng N."/>
            <person name="Wang Y."/>
            <person name="Liu W."/>
            <person name="Liu Z."/>
            <person name="Liu J."/>
            <person name="Guo Q."/>
            <person name="Huang H."/>
            <person name="Sederoff R.R."/>
            <person name="Wang G."/>
            <person name="Qu G."/>
            <person name="Chen S."/>
        </authorList>
    </citation>
    <scope>NUCLEOTIDE SEQUENCE</scope>
    <source>
        <strain evidence="2">SC-2020</strain>
    </source>
</reference>
<feature type="compositionally biased region" description="Basic and acidic residues" evidence="1">
    <location>
        <begin position="102"/>
        <end position="111"/>
    </location>
</feature>
<feature type="region of interest" description="Disordered" evidence="1">
    <location>
        <begin position="520"/>
        <end position="539"/>
    </location>
</feature>
<dbReference type="PANTHER" id="PTHR33709">
    <property type="entry name" value="OSJNBA0035M09.9 PROTEIN"/>
    <property type="match status" value="1"/>
</dbReference>
<proteinExistence type="predicted"/>
<protein>
    <submittedName>
        <fullName evidence="2">Uncharacterized protein</fullName>
    </submittedName>
</protein>
<sequence>MPMPLHPIVSSSSCYNTTSCCICWVDVIEKVVIGQHIIKWRRRNAVGIEPPPVLAKGGITIQPVINQSETKHGRNSVAALDISGDIQPSQNTKNLHCTKNSSTERKNELQQKTRPYGTQVIEITSSDKMSLMKYHQGHSNEDPLPYSGLLHIQGDNDVKCCFSCWLYHIGSLILMEACLVQASLKKSSSGPLNKHGEPIIDVPSGPSISVVSGNATKFRFYSISPASNPVLITSGPISSGPLNSSGAPRTSIWSLGIHSCCFSCLEHVWGEKIYRRVHCSLYPDADLRTAKNGQYVKVSGVVTCGNVPLESSFQRVPRCVYTSTRLYEYRAWGSKPANPSHRHFTWGLRSSEPSSYSLVRNNHSISFMRHVVDFYISDFQSGLRALVKTGNGTRITPFVDDSLVVDINPEKKDLSPEFVRWLGKKNLSGDERLMRLKEGYIKEGSTVSVMGTVQRNDNVLMIVAPPEPLATGWQWSRCIFPASLDGQQFESIARTANRDLDAHRGGQQLNFPLSEVLRGRDHPPVVADPSGERKREKTEISRKMMTCTEMGSQSVLLV</sequence>
<organism evidence="2 3">
    <name type="scientific">Populus alba x Populus x berolinensis</name>
    <dbReference type="NCBI Taxonomy" id="444605"/>
    <lineage>
        <taxon>Eukaryota</taxon>
        <taxon>Viridiplantae</taxon>
        <taxon>Streptophyta</taxon>
        <taxon>Embryophyta</taxon>
        <taxon>Tracheophyta</taxon>
        <taxon>Spermatophyta</taxon>
        <taxon>Magnoliopsida</taxon>
        <taxon>eudicotyledons</taxon>
        <taxon>Gunneridae</taxon>
        <taxon>Pentapetalae</taxon>
        <taxon>rosids</taxon>
        <taxon>fabids</taxon>
        <taxon>Malpighiales</taxon>
        <taxon>Salicaceae</taxon>
        <taxon>Saliceae</taxon>
        <taxon>Populus</taxon>
    </lineage>
</organism>